<dbReference type="AlphaFoldDB" id="A0A4U0VMC6"/>
<evidence type="ECO:0000256" key="1">
    <source>
        <dbReference type="SAM" id="MobiDB-lite"/>
    </source>
</evidence>
<gene>
    <name evidence="2" type="ORF">B0A55_13485</name>
</gene>
<comment type="caution">
    <text evidence="2">The sequence shown here is derived from an EMBL/GenBank/DDBJ whole genome shotgun (WGS) entry which is preliminary data.</text>
</comment>
<feature type="compositionally biased region" description="Polar residues" evidence="1">
    <location>
        <begin position="25"/>
        <end position="42"/>
    </location>
</feature>
<organism evidence="2 3">
    <name type="scientific">Friedmanniomyces simplex</name>
    <dbReference type="NCBI Taxonomy" id="329884"/>
    <lineage>
        <taxon>Eukaryota</taxon>
        <taxon>Fungi</taxon>
        <taxon>Dikarya</taxon>
        <taxon>Ascomycota</taxon>
        <taxon>Pezizomycotina</taxon>
        <taxon>Dothideomycetes</taxon>
        <taxon>Dothideomycetidae</taxon>
        <taxon>Mycosphaerellales</taxon>
        <taxon>Teratosphaeriaceae</taxon>
        <taxon>Friedmanniomyces</taxon>
    </lineage>
</organism>
<protein>
    <submittedName>
        <fullName evidence="2">Uncharacterized protein</fullName>
    </submittedName>
</protein>
<proteinExistence type="predicted"/>
<keyword evidence="3" id="KW-1185">Reference proteome</keyword>
<reference evidence="2 3" key="1">
    <citation type="submission" date="2017-03" db="EMBL/GenBank/DDBJ databases">
        <title>Genomes of endolithic fungi from Antarctica.</title>
        <authorList>
            <person name="Coleine C."/>
            <person name="Masonjones S."/>
            <person name="Stajich J.E."/>
        </authorList>
    </citation>
    <scope>NUCLEOTIDE SEQUENCE [LARGE SCALE GENOMIC DNA]</scope>
    <source>
        <strain evidence="2 3">CCFEE 5184</strain>
    </source>
</reference>
<sequence>MTLPESKRTRAFADQRATFIPRAQQHPSTSRSHLQKTGTMPSSKGEPTDPELREKVKEEVKSEEKGGGSGSWSAWKAGEMARRYEDAGGDYEETGGNKNKAQKGPPEKKSG</sequence>
<feature type="compositionally biased region" description="Basic and acidic residues" evidence="1">
    <location>
        <begin position="1"/>
        <end position="13"/>
    </location>
</feature>
<name>A0A4U0VMC6_9PEZI</name>
<evidence type="ECO:0000313" key="2">
    <source>
        <dbReference type="EMBL" id="TKA50152.1"/>
    </source>
</evidence>
<dbReference type="EMBL" id="NAJQ01001993">
    <property type="protein sequence ID" value="TKA50152.1"/>
    <property type="molecule type" value="Genomic_DNA"/>
</dbReference>
<accession>A0A4U0VMC6</accession>
<feature type="region of interest" description="Disordered" evidence="1">
    <location>
        <begin position="1"/>
        <end position="111"/>
    </location>
</feature>
<dbReference type="STRING" id="329884.A0A4U0VMC6"/>
<dbReference type="Proteomes" id="UP000309340">
    <property type="component" value="Unassembled WGS sequence"/>
</dbReference>
<dbReference type="OrthoDB" id="3360421at2759"/>
<evidence type="ECO:0000313" key="3">
    <source>
        <dbReference type="Proteomes" id="UP000309340"/>
    </source>
</evidence>
<feature type="compositionally biased region" description="Basic and acidic residues" evidence="1">
    <location>
        <begin position="46"/>
        <end position="66"/>
    </location>
</feature>